<dbReference type="Proteomes" id="UP001600894">
    <property type="component" value="Unassembled WGS sequence"/>
</dbReference>
<protein>
    <recommendedName>
        <fullName evidence="4">DUF4250 domain-containing protein</fullName>
    </recommendedName>
</protein>
<gene>
    <name evidence="2" type="ORF">F130042H8_35350</name>
</gene>
<keyword evidence="3" id="KW-1185">Reference proteome</keyword>
<dbReference type="RefSeq" id="WP_176254810.1">
    <property type="nucleotide sequence ID" value="NZ_BAABXL010000001.1"/>
</dbReference>
<reference evidence="2 3" key="1">
    <citation type="submission" date="2024-04" db="EMBL/GenBank/DDBJ databases">
        <title>Defined microbial consortia suppress multidrug-resistant proinflammatory Enterobacteriaceae via ecological control.</title>
        <authorList>
            <person name="Furuichi M."/>
            <person name="Kawaguchi T."/>
            <person name="Pust M."/>
            <person name="Yasuma K."/>
            <person name="Plichta D."/>
            <person name="Hasegawa N."/>
            <person name="Ohya T."/>
            <person name="Bhattarai S."/>
            <person name="Sasajima S."/>
            <person name="Aoto Y."/>
            <person name="Tuganbaev T."/>
            <person name="Yaginuma M."/>
            <person name="Ueda M."/>
            <person name="Okahashi N."/>
            <person name="Amafuji K."/>
            <person name="Kiridooshi Y."/>
            <person name="Sugita K."/>
            <person name="Strazar M."/>
            <person name="Skelly A."/>
            <person name="Suda W."/>
            <person name="Hattori M."/>
            <person name="Nakamoto N."/>
            <person name="Caballero S."/>
            <person name="Norman J."/>
            <person name="Olle B."/>
            <person name="Tanoue T."/>
            <person name="Arita M."/>
            <person name="Bucci V."/>
            <person name="Atarashi K."/>
            <person name="Xavier R."/>
            <person name="Honda K."/>
        </authorList>
    </citation>
    <scope>NUCLEOTIDE SEQUENCE [LARGE SCALE GENOMIC DNA]</scope>
    <source>
        <strain evidence="3">f13</strain>
    </source>
</reference>
<organism evidence="2 3">
    <name type="scientific">Enterocloster alcoholdehydrogenati</name>
    <dbReference type="NCBI Taxonomy" id="2547410"/>
    <lineage>
        <taxon>Bacteria</taxon>
        <taxon>Bacillati</taxon>
        <taxon>Bacillota</taxon>
        <taxon>Clostridia</taxon>
        <taxon>Lachnospirales</taxon>
        <taxon>Lachnospiraceae</taxon>
        <taxon>Enterocloster</taxon>
    </lineage>
</organism>
<dbReference type="Pfam" id="PF14056">
    <property type="entry name" value="DUF4250"/>
    <property type="match status" value="1"/>
</dbReference>
<proteinExistence type="predicted"/>
<evidence type="ECO:0008006" key="4">
    <source>
        <dbReference type="Google" id="ProtNLM"/>
    </source>
</evidence>
<evidence type="ECO:0000256" key="1">
    <source>
        <dbReference type="SAM" id="Coils"/>
    </source>
</evidence>
<name>A0ABQ0B2G6_9FIRM</name>
<evidence type="ECO:0000313" key="3">
    <source>
        <dbReference type="Proteomes" id="UP001600894"/>
    </source>
</evidence>
<comment type="caution">
    <text evidence="2">The sequence shown here is derived from an EMBL/GenBank/DDBJ whole genome shotgun (WGS) entry which is preliminary data.</text>
</comment>
<sequence length="59" mass="6941">MSTIPRDPMILLSYVNTQLRDRYSSLEEMCRELELEQASIEHTLAEAGFAYDPERNCFR</sequence>
<dbReference type="InterPro" id="IPR025346">
    <property type="entry name" value="DUF4250"/>
</dbReference>
<evidence type="ECO:0000313" key="2">
    <source>
        <dbReference type="EMBL" id="GAA6270475.1"/>
    </source>
</evidence>
<accession>A0ABQ0B2G6</accession>
<feature type="coiled-coil region" evidence="1">
    <location>
        <begin position="16"/>
        <end position="43"/>
    </location>
</feature>
<keyword evidence="1" id="KW-0175">Coiled coil</keyword>
<dbReference type="EMBL" id="BAABXL010000001">
    <property type="protein sequence ID" value="GAA6270475.1"/>
    <property type="molecule type" value="Genomic_DNA"/>
</dbReference>